<dbReference type="RefSeq" id="WP_333721972.1">
    <property type="nucleotide sequence ID" value="NZ_CP049216.1"/>
</dbReference>
<reference evidence="1" key="1">
    <citation type="submission" date="2020-02" db="EMBL/GenBank/DDBJ databases">
        <title>Unexpected conservation and global transmission of agrobacterial virulence plasmids.</title>
        <authorList>
            <person name="Weisberg A.J."/>
            <person name="Davis E.W. II"/>
            <person name="Tabima J.R."/>
            <person name="Belcher M.S."/>
            <person name="Miller M."/>
            <person name="Kuo C.-H."/>
            <person name="Loper J.E."/>
            <person name="Grunwald N.J."/>
            <person name="Putnam M.L."/>
            <person name="Chang J.H."/>
        </authorList>
    </citation>
    <scope>NUCLEOTIDE SEQUENCE</scope>
    <source>
        <strain evidence="1">Q15/94</strain>
    </source>
</reference>
<dbReference type="AlphaFoldDB" id="A0AAJ4T9G3"/>
<accession>A0AAJ4T9G3</accession>
<name>A0AAJ4T9G3_AGRTU</name>
<organism evidence="1 2">
    <name type="scientific">Agrobacterium tumefaciens</name>
    <dbReference type="NCBI Taxonomy" id="358"/>
    <lineage>
        <taxon>Bacteria</taxon>
        <taxon>Pseudomonadati</taxon>
        <taxon>Pseudomonadota</taxon>
        <taxon>Alphaproteobacteria</taxon>
        <taxon>Hyphomicrobiales</taxon>
        <taxon>Rhizobiaceae</taxon>
        <taxon>Rhizobium/Agrobacterium group</taxon>
        <taxon>Agrobacterium</taxon>
        <taxon>Agrobacterium tumefaciens complex</taxon>
    </lineage>
</organism>
<gene>
    <name evidence="1" type="ORF">G6M86_06600</name>
</gene>
<sequence>MTFSAMDEIEKSFDNLEKDIYLTFLAAPKHLRGAFTGVNQRRRRSDRMTEELALFMAGRICHTYLFYRGEDLVDEGAIAQFLNRMLVSVPDAEAKACGAKSADDYEPARQQLAARLFAEMAVQWRSKYSPKHRR</sequence>
<proteinExistence type="predicted"/>
<dbReference type="Proteomes" id="UP000663946">
    <property type="component" value="Chromosome 1"/>
</dbReference>
<evidence type="ECO:0000313" key="2">
    <source>
        <dbReference type="Proteomes" id="UP000663946"/>
    </source>
</evidence>
<dbReference type="EMBL" id="CP049216">
    <property type="protein sequence ID" value="QTG12931.1"/>
    <property type="molecule type" value="Genomic_DNA"/>
</dbReference>
<protein>
    <submittedName>
        <fullName evidence="1">Uncharacterized protein</fullName>
    </submittedName>
</protein>
<evidence type="ECO:0000313" key="1">
    <source>
        <dbReference type="EMBL" id="QTG12931.1"/>
    </source>
</evidence>